<dbReference type="SUPFAM" id="SSF55424">
    <property type="entry name" value="FAD/NAD-linked reductases, dimerisation (C-terminal) domain"/>
    <property type="match status" value="1"/>
</dbReference>
<dbReference type="AlphaFoldDB" id="A0A512T115"/>
<dbReference type="InterPro" id="IPR050151">
    <property type="entry name" value="Class-I_Pyr_Nuc-Dis_Oxidored"/>
</dbReference>
<keyword evidence="9" id="KW-0547">Nucleotide-binding</keyword>
<evidence type="ECO:0000256" key="10">
    <source>
        <dbReference type="PIRSR" id="PIRSR000350-4"/>
    </source>
</evidence>
<evidence type="ECO:0000256" key="2">
    <source>
        <dbReference type="ARBA" id="ARBA00022630"/>
    </source>
</evidence>
<evidence type="ECO:0000256" key="8">
    <source>
        <dbReference type="PIRSR" id="PIRSR000350-2"/>
    </source>
</evidence>
<evidence type="ECO:0000256" key="9">
    <source>
        <dbReference type="PIRSR" id="PIRSR000350-3"/>
    </source>
</evidence>
<dbReference type="NCBIfam" id="NF005884">
    <property type="entry name" value="PRK07846.1"/>
    <property type="match status" value="1"/>
</dbReference>
<feature type="binding site" evidence="9">
    <location>
        <position position="49"/>
    </location>
    <ligand>
        <name>FAD</name>
        <dbReference type="ChEBI" id="CHEBI:57692"/>
    </ligand>
</feature>
<dbReference type="GO" id="GO:0004148">
    <property type="term" value="F:dihydrolipoyl dehydrogenase (NADH) activity"/>
    <property type="evidence" value="ECO:0007669"/>
    <property type="project" value="TreeGrafter"/>
</dbReference>
<evidence type="ECO:0000256" key="4">
    <source>
        <dbReference type="ARBA" id="ARBA00023002"/>
    </source>
</evidence>
<keyword evidence="3 9" id="KW-0274">FAD</keyword>
<dbReference type="InterPro" id="IPR016156">
    <property type="entry name" value="FAD/NAD-linked_Rdtase_dimer_sf"/>
</dbReference>
<dbReference type="RefSeq" id="WP_147064505.1">
    <property type="nucleotide sequence ID" value="NZ_BAABDN010000001.1"/>
</dbReference>
<evidence type="ECO:0000256" key="11">
    <source>
        <dbReference type="RuleBase" id="RU003691"/>
    </source>
</evidence>
<dbReference type="PRINTS" id="PR00411">
    <property type="entry name" value="PNDRDTASEI"/>
</dbReference>
<protein>
    <submittedName>
        <fullName evidence="14">Mycothione reductase</fullName>
    </submittedName>
</protein>
<dbReference type="EMBL" id="BKBA01000008">
    <property type="protein sequence ID" value="GEQ13891.1"/>
    <property type="molecule type" value="Genomic_DNA"/>
</dbReference>
<keyword evidence="4 11" id="KW-0560">Oxidoreductase</keyword>
<accession>A0A512T115</accession>
<keyword evidence="5 9" id="KW-0520">NAD</keyword>
<feature type="disulfide bond" description="Redox-active" evidence="10">
    <location>
        <begin position="40"/>
        <end position="45"/>
    </location>
</feature>
<comment type="similarity">
    <text evidence="1 11">Belongs to the class-I pyridine nucleotide-disulfide oxidoreductase family.</text>
</comment>
<name>A0A512T115_9MICO</name>
<dbReference type="InterPro" id="IPR023753">
    <property type="entry name" value="FAD/NAD-binding_dom"/>
</dbReference>
<dbReference type="InterPro" id="IPR001100">
    <property type="entry name" value="Pyr_nuc-diS_OxRdtase"/>
</dbReference>
<dbReference type="InterPro" id="IPR036188">
    <property type="entry name" value="FAD/NAD-bd_sf"/>
</dbReference>
<dbReference type="Gene3D" id="3.50.50.60">
    <property type="entry name" value="FAD/NAD(P)-binding domain"/>
    <property type="match status" value="2"/>
</dbReference>
<evidence type="ECO:0000256" key="7">
    <source>
        <dbReference type="ARBA" id="ARBA00023284"/>
    </source>
</evidence>
<evidence type="ECO:0000313" key="14">
    <source>
        <dbReference type="EMBL" id="GEQ13891.1"/>
    </source>
</evidence>
<feature type="binding site" evidence="9">
    <location>
        <begin position="181"/>
        <end position="188"/>
    </location>
    <ligand>
        <name>NAD(+)</name>
        <dbReference type="ChEBI" id="CHEBI:57540"/>
    </ligand>
</feature>
<evidence type="ECO:0000259" key="13">
    <source>
        <dbReference type="Pfam" id="PF07992"/>
    </source>
</evidence>
<sequence>MATHHDLIIIGTGSGNSLLTPELDGLDIAIVEEGTFGGTCLNVGCIPTKMLVLPADRVLESREAERLGVHISREVEVDWPAIRDRIFTDRIDQIAAGGERYRRSQDFVTVYAATARFVGERRLALSTGEEITADRVVVAAGSRADLLDVDGLDRVDPARGVHTSDTVMRMDELPQRMAIIGGGFVACEFAHVFSSLGVEVTQVQRSGRLLRAEDEAISRRYTELARGRHDLRLETVVSSATRSDTGTWTLALKGLDGDTDVEVDAVLVAVGRTPNGSRLGVEAAGIELDDRGVVVVDEQQRTTADGVWALGDVANTWQLKHVANHEARVVAHNLAVDTGRHRDPDATPMDADHRFVPHAVFGHPQIAAFGPTRAELDEAGTPYVSYTQSFGDTAYGWALEDTTGILSVYADPTTGLLLSAHCMGPQASTLIQPLIQAASFGQSAREVARGQYWIHPALAEVVENALLGLDLPGE</sequence>
<keyword evidence="15" id="KW-1185">Reference proteome</keyword>
<comment type="caution">
    <text evidence="14">The sequence shown here is derived from an EMBL/GenBank/DDBJ whole genome shotgun (WGS) entry which is preliminary data.</text>
</comment>
<feature type="active site" description="Proton acceptor" evidence="8">
    <location>
        <position position="455"/>
    </location>
</feature>
<comment type="cofactor">
    <cofactor evidence="9">
        <name>FAD</name>
        <dbReference type="ChEBI" id="CHEBI:57692"/>
    </cofactor>
    <text evidence="9">Binds 1 FAD per subunit.</text>
</comment>
<dbReference type="PANTHER" id="PTHR22912:SF217">
    <property type="entry name" value="DIHYDROLIPOYL DEHYDROGENASE"/>
    <property type="match status" value="1"/>
</dbReference>
<dbReference type="Gene3D" id="3.30.390.30">
    <property type="match status" value="1"/>
</dbReference>
<keyword evidence="7 11" id="KW-0676">Redox-active center</keyword>
<evidence type="ECO:0000256" key="5">
    <source>
        <dbReference type="ARBA" id="ARBA00023027"/>
    </source>
</evidence>
<keyword evidence="6" id="KW-1015">Disulfide bond</keyword>
<gene>
    <name evidence="14" type="primary">gor</name>
    <name evidence="14" type="ORF">KLO01_19380</name>
</gene>
<feature type="domain" description="Pyridine nucleotide-disulphide oxidoreductase dimerisation" evidence="12">
    <location>
        <begin position="356"/>
        <end position="465"/>
    </location>
</feature>
<reference evidence="14 15" key="1">
    <citation type="submission" date="2019-07" db="EMBL/GenBank/DDBJ databases">
        <title>Whole genome shotgun sequence of Knoellia locipacati NBRC 109775.</title>
        <authorList>
            <person name="Hosoyama A."/>
            <person name="Uohara A."/>
            <person name="Ohji S."/>
            <person name="Ichikawa N."/>
        </authorList>
    </citation>
    <scope>NUCLEOTIDE SEQUENCE [LARGE SCALE GENOMIC DNA]</scope>
    <source>
        <strain evidence="14 15">NBRC 109775</strain>
    </source>
</reference>
<dbReference type="PRINTS" id="PR00368">
    <property type="entry name" value="FADPNR"/>
</dbReference>
<organism evidence="14 15">
    <name type="scientific">Knoellia locipacati</name>
    <dbReference type="NCBI Taxonomy" id="882824"/>
    <lineage>
        <taxon>Bacteria</taxon>
        <taxon>Bacillati</taxon>
        <taxon>Actinomycetota</taxon>
        <taxon>Actinomycetes</taxon>
        <taxon>Micrococcales</taxon>
        <taxon>Intrasporangiaceae</taxon>
        <taxon>Knoellia</taxon>
    </lineage>
</organism>
<evidence type="ECO:0000313" key="15">
    <source>
        <dbReference type="Proteomes" id="UP000321793"/>
    </source>
</evidence>
<dbReference type="GO" id="GO:0050660">
    <property type="term" value="F:flavin adenine dinucleotide binding"/>
    <property type="evidence" value="ECO:0007669"/>
    <property type="project" value="TreeGrafter"/>
</dbReference>
<dbReference type="Proteomes" id="UP000321793">
    <property type="component" value="Unassembled WGS sequence"/>
</dbReference>
<dbReference type="OrthoDB" id="4797035at2"/>
<feature type="binding site" evidence="9">
    <location>
        <position position="312"/>
    </location>
    <ligand>
        <name>FAD</name>
        <dbReference type="ChEBI" id="CHEBI:57692"/>
    </ligand>
</feature>
<dbReference type="Pfam" id="PF07992">
    <property type="entry name" value="Pyr_redox_2"/>
    <property type="match status" value="1"/>
</dbReference>
<dbReference type="SUPFAM" id="SSF51905">
    <property type="entry name" value="FAD/NAD(P)-binding domain"/>
    <property type="match status" value="1"/>
</dbReference>
<proteinExistence type="inferred from homology"/>
<dbReference type="PIRSF" id="PIRSF000350">
    <property type="entry name" value="Mercury_reductase_MerA"/>
    <property type="match status" value="1"/>
</dbReference>
<evidence type="ECO:0000256" key="6">
    <source>
        <dbReference type="ARBA" id="ARBA00023157"/>
    </source>
</evidence>
<keyword evidence="2 11" id="KW-0285">Flavoprotein</keyword>
<dbReference type="PROSITE" id="PS00076">
    <property type="entry name" value="PYRIDINE_REDOX_1"/>
    <property type="match status" value="1"/>
</dbReference>
<dbReference type="PANTHER" id="PTHR22912">
    <property type="entry name" value="DISULFIDE OXIDOREDUCTASE"/>
    <property type="match status" value="1"/>
</dbReference>
<dbReference type="InterPro" id="IPR004099">
    <property type="entry name" value="Pyr_nucl-diS_OxRdtase_dimer"/>
</dbReference>
<dbReference type="GO" id="GO:0006103">
    <property type="term" value="P:2-oxoglutarate metabolic process"/>
    <property type="evidence" value="ECO:0007669"/>
    <property type="project" value="TreeGrafter"/>
</dbReference>
<evidence type="ECO:0000259" key="12">
    <source>
        <dbReference type="Pfam" id="PF02852"/>
    </source>
</evidence>
<dbReference type="InterPro" id="IPR012999">
    <property type="entry name" value="Pyr_OxRdtase_I_AS"/>
</dbReference>
<feature type="domain" description="FAD/NAD(P)-binding" evidence="13">
    <location>
        <begin position="6"/>
        <end position="327"/>
    </location>
</feature>
<evidence type="ECO:0000256" key="1">
    <source>
        <dbReference type="ARBA" id="ARBA00007532"/>
    </source>
</evidence>
<dbReference type="Pfam" id="PF02852">
    <property type="entry name" value="Pyr_redox_dim"/>
    <property type="match status" value="1"/>
</dbReference>
<feature type="binding site" evidence="9">
    <location>
        <position position="271"/>
    </location>
    <ligand>
        <name>NAD(+)</name>
        <dbReference type="ChEBI" id="CHEBI:57540"/>
    </ligand>
</feature>
<evidence type="ECO:0000256" key="3">
    <source>
        <dbReference type="ARBA" id="ARBA00022827"/>
    </source>
</evidence>